<comment type="similarity">
    <text evidence="4">Belongs to the EMC2 family.</text>
</comment>
<dbReference type="Gene3D" id="1.25.40.10">
    <property type="entry name" value="Tetratricopeptide repeat domain"/>
    <property type="match status" value="1"/>
</dbReference>
<dbReference type="STRING" id="1858805.M5FY72"/>
<keyword evidence="7" id="KW-1185">Reference proteome</keyword>
<dbReference type="Pfam" id="PF22890">
    <property type="entry name" value="TPR_EMC2"/>
    <property type="match status" value="1"/>
</dbReference>
<evidence type="ECO:0000256" key="3">
    <source>
        <dbReference type="PROSITE-ProRule" id="PRU00339"/>
    </source>
</evidence>
<feature type="domain" description="EMC2 TPR-like" evidence="5">
    <location>
        <begin position="79"/>
        <end position="186"/>
    </location>
</feature>
<keyword evidence="4" id="KW-0472">Membrane</keyword>
<keyword evidence="2 3" id="KW-0802">TPR repeat</keyword>
<sequence>MAAVLREYRNKSVRAPHEVLKLGRKLLQTHSPGALGDDLWPLLEQTYLAALDMGDTALAGELFSQLDQRFPGSQRVEMLQGVRLEADGELDTARRLYEEILQGEESNLIIWKRLITVYKQLNQVQKAIDSLTQLLDVFYNDLEGWLELAALYTEIFQYDHALQALSHALLLAPQNPFHALQFAETAYTGGDIPLALSQFLRVTELVPSSSGQGVGLRAWLGVKQCIRRIQYAPKKLESKSGAPGVERPGLVDECATERVLEAYDGEGVCVEGKKAVRRWLGA</sequence>
<dbReference type="InterPro" id="IPR039856">
    <property type="entry name" value="EMC2-like"/>
</dbReference>
<reference evidence="6 7" key="1">
    <citation type="journal article" date="2012" name="Science">
        <title>The Paleozoic origin of enzymatic lignin decomposition reconstructed from 31 fungal genomes.</title>
        <authorList>
            <person name="Floudas D."/>
            <person name="Binder M."/>
            <person name="Riley R."/>
            <person name="Barry K."/>
            <person name="Blanchette R.A."/>
            <person name="Henrissat B."/>
            <person name="Martinez A.T."/>
            <person name="Otillar R."/>
            <person name="Spatafora J.W."/>
            <person name="Yadav J.S."/>
            <person name="Aerts A."/>
            <person name="Benoit I."/>
            <person name="Boyd A."/>
            <person name="Carlson A."/>
            <person name="Copeland A."/>
            <person name="Coutinho P.M."/>
            <person name="de Vries R.P."/>
            <person name="Ferreira P."/>
            <person name="Findley K."/>
            <person name="Foster B."/>
            <person name="Gaskell J."/>
            <person name="Glotzer D."/>
            <person name="Gorecki P."/>
            <person name="Heitman J."/>
            <person name="Hesse C."/>
            <person name="Hori C."/>
            <person name="Igarashi K."/>
            <person name="Jurgens J.A."/>
            <person name="Kallen N."/>
            <person name="Kersten P."/>
            <person name="Kohler A."/>
            <person name="Kuees U."/>
            <person name="Kumar T.K.A."/>
            <person name="Kuo A."/>
            <person name="LaButti K."/>
            <person name="Larrondo L.F."/>
            <person name="Lindquist E."/>
            <person name="Ling A."/>
            <person name="Lombard V."/>
            <person name="Lucas S."/>
            <person name="Lundell T."/>
            <person name="Martin R."/>
            <person name="McLaughlin D.J."/>
            <person name="Morgenstern I."/>
            <person name="Morin E."/>
            <person name="Murat C."/>
            <person name="Nagy L.G."/>
            <person name="Nolan M."/>
            <person name="Ohm R.A."/>
            <person name="Patyshakuliyeva A."/>
            <person name="Rokas A."/>
            <person name="Ruiz-Duenas F.J."/>
            <person name="Sabat G."/>
            <person name="Salamov A."/>
            <person name="Samejima M."/>
            <person name="Schmutz J."/>
            <person name="Slot J.C."/>
            <person name="St John F."/>
            <person name="Stenlid J."/>
            <person name="Sun H."/>
            <person name="Sun S."/>
            <person name="Syed K."/>
            <person name="Tsang A."/>
            <person name="Wiebenga A."/>
            <person name="Young D."/>
            <person name="Pisabarro A."/>
            <person name="Eastwood D.C."/>
            <person name="Martin F."/>
            <person name="Cullen D."/>
            <person name="Grigoriev I.V."/>
            <person name="Hibbett D.S."/>
        </authorList>
    </citation>
    <scope>NUCLEOTIDE SEQUENCE [LARGE SCALE GENOMIC DNA]</scope>
    <source>
        <strain evidence="6 7">DJM-731 SS1</strain>
    </source>
</reference>
<keyword evidence="4" id="KW-0256">Endoplasmic reticulum</keyword>
<evidence type="ECO:0000259" key="5">
    <source>
        <dbReference type="Pfam" id="PF22890"/>
    </source>
</evidence>
<dbReference type="GO" id="GO:0072546">
    <property type="term" value="C:EMC complex"/>
    <property type="evidence" value="ECO:0007669"/>
    <property type="project" value="UniProtKB-UniRule"/>
</dbReference>
<dbReference type="PROSITE" id="PS50005">
    <property type="entry name" value="TPR"/>
    <property type="match status" value="1"/>
</dbReference>
<gene>
    <name evidence="6" type="ORF">DACRYDRAFT_67382</name>
</gene>
<dbReference type="RefSeq" id="XP_040628381.1">
    <property type="nucleotide sequence ID" value="XM_040775844.1"/>
</dbReference>
<dbReference type="PANTHER" id="PTHR12760">
    <property type="entry name" value="TETRATRICOPEPTIDE REPEAT PROTEIN"/>
    <property type="match status" value="1"/>
</dbReference>
<dbReference type="InterPro" id="IPR055217">
    <property type="entry name" value="TPR_EMC2"/>
</dbReference>
<protein>
    <recommendedName>
        <fullName evidence="4">ER membrane protein complex subunit 2</fullName>
    </recommendedName>
</protein>
<comment type="subunit">
    <text evidence="4">Component of the ER membrane protein complex (EMC).</text>
</comment>
<dbReference type="OrthoDB" id="124397at2759"/>
<evidence type="ECO:0000256" key="1">
    <source>
        <dbReference type="ARBA" id="ARBA00022737"/>
    </source>
</evidence>
<dbReference type="InterPro" id="IPR019734">
    <property type="entry name" value="TPR_rpt"/>
</dbReference>
<dbReference type="OMA" id="MSDQEGW"/>
<name>M5FY72_DACPD</name>
<evidence type="ECO:0000256" key="4">
    <source>
        <dbReference type="RuleBase" id="RU367091"/>
    </source>
</evidence>
<dbReference type="EMBL" id="JH795864">
    <property type="protein sequence ID" value="EJU01484.1"/>
    <property type="molecule type" value="Genomic_DNA"/>
</dbReference>
<accession>M5FY72</accession>
<organism evidence="6 7">
    <name type="scientific">Dacryopinax primogenitus (strain DJM 731)</name>
    <name type="common">Brown rot fungus</name>
    <dbReference type="NCBI Taxonomy" id="1858805"/>
    <lineage>
        <taxon>Eukaryota</taxon>
        <taxon>Fungi</taxon>
        <taxon>Dikarya</taxon>
        <taxon>Basidiomycota</taxon>
        <taxon>Agaricomycotina</taxon>
        <taxon>Dacrymycetes</taxon>
        <taxon>Dacrymycetales</taxon>
        <taxon>Dacrymycetaceae</taxon>
        <taxon>Dacryopinax</taxon>
    </lineage>
</organism>
<evidence type="ECO:0000256" key="2">
    <source>
        <dbReference type="ARBA" id="ARBA00022803"/>
    </source>
</evidence>
<evidence type="ECO:0000313" key="6">
    <source>
        <dbReference type="EMBL" id="EJU01484.1"/>
    </source>
</evidence>
<dbReference type="SUPFAM" id="SSF48452">
    <property type="entry name" value="TPR-like"/>
    <property type="match status" value="1"/>
</dbReference>
<dbReference type="Proteomes" id="UP000030653">
    <property type="component" value="Unassembled WGS sequence"/>
</dbReference>
<comment type="function">
    <text evidence="4">Part of the endoplasmic reticulum membrane protein complex (EMC) that enables the energy-independent insertion into endoplasmic reticulum membranes of newly synthesized membrane proteins.</text>
</comment>
<dbReference type="SMART" id="SM00028">
    <property type="entry name" value="TPR"/>
    <property type="match status" value="2"/>
</dbReference>
<comment type="subcellular location">
    <subcellularLocation>
        <location evidence="4">Endoplasmic reticulum membrane</location>
        <topology evidence="4">Peripheral membrane protein</topology>
        <orientation evidence="4">Cytoplasmic side</orientation>
    </subcellularLocation>
</comment>
<keyword evidence="1" id="KW-0677">Repeat</keyword>
<dbReference type="GeneID" id="63690906"/>
<feature type="repeat" description="TPR" evidence="3">
    <location>
        <begin position="142"/>
        <end position="175"/>
    </location>
</feature>
<proteinExistence type="inferred from homology"/>
<dbReference type="InterPro" id="IPR011990">
    <property type="entry name" value="TPR-like_helical_dom_sf"/>
</dbReference>
<dbReference type="AlphaFoldDB" id="M5FY72"/>
<dbReference type="HOGENOM" id="CLU_052388_1_2_1"/>
<evidence type="ECO:0000313" key="7">
    <source>
        <dbReference type="Proteomes" id="UP000030653"/>
    </source>
</evidence>